<keyword evidence="2" id="KW-1185">Reference proteome</keyword>
<reference evidence="2" key="1">
    <citation type="submission" date="2016-10" db="EMBL/GenBank/DDBJ databases">
        <authorList>
            <person name="Varghese N."/>
            <person name="Submissions S."/>
        </authorList>
    </citation>
    <scope>NUCLEOTIDE SEQUENCE [LARGE SCALE GENOMIC DNA]</scope>
    <source>
        <strain evidence="2">DSM 5463</strain>
    </source>
</reference>
<proteinExistence type="predicted"/>
<evidence type="ECO:0000313" key="1">
    <source>
        <dbReference type="EMBL" id="SEF78904.1"/>
    </source>
</evidence>
<protein>
    <submittedName>
        <fullName evidence="1">Uncharacterized protein</fullName>
    </submittedName>
</protein>
<accession>A0A1H5UVC2</accession>
<name>A0A1H5UVC2_9CLOT</name>
<sequence>MGIYVDIDLDFLVKPIKQEGINNKRLYKGEECFVSDIEEFILNLKEHGLLNTKQKKFFTNHKKSYTYWWINRSLNNTVIHIDAHSDLYRNKQENLTLLKDTDMNCDDYMWYAIRDGFISKIYWVVPYNSYNLNDPKVAEKFVPQKLVKSINIKNNCIDYTLEVITRLGIKNIEYSILTFENLPNFKEIELLTVATSPEFYSEKADTYIFKALSLLGATEEELERIKKFHEKMI</sequence>
<dbReference type="AlphaFoldDB" id="A0A1H5UVC2"/>
<gene>
    <name evidence="1" type="ORF">SAMN05660865_01015</name>
</gene>
<organism evidence="1 2">
    <name type="scientific">Caloramator fervidus</name>
    <dbReference type="NCBI Taxonomy" id="29344"/>
    <lineage>
        <taxon>Bacteria</taxon>
        <taxon>Bacillati</taxon>
        <taxon>Bacillota</taxon>
        <taxon>Clostridia</taxon>
        <taxon>Eubacteriales</taxon>
        <taxon>Clostridiaceae</taxon>
        <taxon>Caloramator</taxon>
    </lineage>
</organism>
<dbReference type="Proteomes" id="UP000242850">
    <property type="component" value="Unassembled WGS sequence"/>
</dbReference>
<dbReference type="EMBL" id="FNUK01000011">
    <property type="protein sequence ID" value="SEF78904.1"/>
    <property type="molecule type" value="Genomic_DNA"/>
</dbReference>
<evidence type="ECO:0000313" key="2">
    <source>
        <dbReference type="Proteomes" id="UP000242850"/>
    </source>
</evidence>
<dbReference type="OrthoDB" id="157023at2"/>
<dbReference type="RefSeq" id="WP_103895995.1">
    <property type="nucleotide sequence ID" value="NZ_FNUK01000011.1"/>
</dbReference>